<name>A0A0D1IQD4_BACIU</name>
<evidence type="ECO:0000313" key="2">
    <source>
        <dbReference type="Proteomes" id="UP000032247"/>
    </source>
</evidence>
<comment type="caution">
    <text evidence="1">The sequence shown here is derived from an EMBL/GenBank/DDBJ whole genome shotgun (WGS) entry which is preliminary data.</text>
</comment>
<accession>A0A0D1IQD4</accession>
<evidence type="ECO:0000313" key="1">
    <source>
        <dbReference type="EMBL" id="KIU11538.1"/>
    </source>
</evidence>
<dbReference type="EMBL" id="JXBC01000003">
    <property type="protein sequence ID" value="KIU11538.1"/>
    <property type="molecule type" value="Genomic_DNA"/>
</dbReference>
<sequence>MDSLFRFARALRARPYESMEREKILLFFCKPETVYLFQAVFSRGSRISG</sequence>
<dbReference type="AlphaFoldDB" id="A0A0D1IQD4"/>
<dbReference type="PATRIC" id="fig|1423.173.peg.2191"/>
<protein>
    <submittedName>
        <fullName evidence="1">Uncharacterized protein</fullName>
    </submittedName>
</protein>
<dbReference type="Proteomes" id="UP000032247">
    <property type="component" value="Unassembled WGS sequence"/>
</dbReference>
<reference evidence="1 2" key="1">
    <citation type="submission" date="2014-12" db="EMBL/GenBank/DDBJ databases">
        <title>Comparative genome analysis of Bacillus coagulans HM-08, Clostridium butyricum HM-68, Bacillus subtilis HM-66 and Bacillus licheniformis BL-09.</title>
        <authorList>
            <person name="Zhang H."/>
        </authorList>
    </citation>
    <scope>NUCLEOTIDE SEQUENCE [LARGE SCALE GENOMIC DNA]</scope>
    <source>
        <strain evidence="1 2">HM-66</strain>
    </source>
</reference>
<organism evidence="1 2">
    <name type="scientific">Bacillus subtilis</name>
    <dbReference type="NCBI Taxonomy" id="1423"/>
    <lineage>
        <taxon>Bacteria</taxon>
        <taxon>Bacillati</taxon>
        <taxon>Bacillota</taxon>
        <taxon>Bacilli</taxon>
        <taxon>Bacillales</taxon>
        <taxon>Bacillaceae</taxon>
        <taxon>Bacillus</taxon>
    </lineage>
</organism>
<gene>
    <name evidence="1" type="ORF">SC09_Contig24orf00551</name>
</gene>
<proteinExistence type="predicted"/>